<keyword evidence="2" id="KW-1185">Reference proteome</keyword>
<evidence type="ECO:0000313" key="1">
    <source>
        <dbReference type="EMBL" id="CAG8531974.1"/>
    </source>
</evidence>
<dbReference type="AlphaFoldDB" id="A0A9N9AIZ4"/>
<name>A0A9N9AIZ4_9GLOM</name>
<accession>A0A9N9AIZ4</accession>
<dbReference type="Proteomes" id="UP000789831">
    <property type="component" value="Unassembled WGS sequence"/>
</dbReference>
<comment type="caution">
    <text evidence="1">The sequence shown here is derived from an EMBL/GenBank/DDBJ whole genome shotgun (WGS) entry which is preliminary data.</text>
</comment>
<protein>
    <submittedName>
        <fullName evidence="1">11051_t:CDS:1</fullName>
    </submittedName>
</protein>
<gene>
    <name evidence="1" type="ORF">AGERDE_LOCUS5755</name>
</gene>
<dbReference type="EMBL" id="CAJVPL010000820">
    <property type="protein sequence ID" value="CAG8531974.1"/>
    <property type="molecule type" value="Genomic_DNA"/>
</dbReference>
<proteinExistence type="predicted"/>
<organism evidence="1 2">
    <name type="scientific">Ambispora gerdemannii</name>
    <dbReference type="NCBI Taxonomy" id="144530"/>
    <lineage>
        <taxon>Eukaryota</taxon>
        <taxon>Fungi</taxon>
        <taxon>Fungi incertae sedis</taxon>
        <taxon>Mucoromycota</taxon>
        <taxon>Glomeromycotina</taxon>
        <taxon>Glomeromycetes</taxon>
        <taxon>Archaeosporales</taxon>
        <taxon>Ambisporaceae</taxon>
        <taxon>Ambispora</taxon>
    </lineage>
</organism>
<evidence type="ECO:0000313" key="2">
    <source>
        <dbReference type="Proteomes" id="UP000789831"/>
    </source>
</evidence>
<sequence>MEIHQKESGALYTSYPNLDTERNLSETQAHEITGNTSKGV</sequence>
<reference evidence="1" key="1">
    <citation type="submission" date="2021-06" db="EMBL/GenBank/DDBJ databases">
        <authorList>
            <person name="Kallberg Y."/>
            <person name="Tangrot J."/>
            <person name="Rosling A."/>
        </authorList>
    </citation>
    <scope>NUCLEOTIDE SEQUENCE</scope>
    <source>
        <strain evidence="1">MT106</strain>
    </source>
</reference>